<keyword evidence="3" id="KW-1185">Reference proteome</keyword>
<feature type="compositionally biased region" description="Basic residues" evidence="1">
    <location>
        <begin position="708"/>
        <end position="720"/>
    </location>
</feature>
<feature type="region of interest" description="Disordered" evidence="1">
    <location>
        <begin position="593"/>
        <end position="619"/>
    </location>
</feature>
<feature type="region of interest" description="Disordered" evidence="1">
    <location>
        <begin position="779"/>
        <end position="843"/>
    </location>
</feature>
<feature type="compositionally biased region" description="Polar residues" evidence="1">
    <location>
        <begin position="307"/>
        <end position="324"/>
    </location>
</feature>
<feature type="region of interest" description="Disordered" evidence="1">
    <location>
        <begin position="957"/>
        <end position="1022"/>
    </location>
</feature>
<dbReference type="EMBL" id="SDEE01000042">
    <property type="protein sequence ID" value="RXW23457.1"/>
    <property type="molecule type" value="Genomic_DNA"/>
</dbReference>
<feature type="compositionally biased region" description="Low complexity" evidence="1">
    <location>
        <begin position="999"/>
        <end position="1022"/>
    </location>
</feature>
<organism evidence="2 3">
    <name type="scientific">Candolleomyces aberdarensis</name>
    <dbReference type="NCBI Taxonomy" id="2316362"/>
    <lineage>
        <taxon>Eukaryota</taxon>
        <taxon>Fungi</taxon>
        <taxon>Dikarya</taxon>
        <taxon>Basidiomycota</taxon>
        <taxon>Agaricomycotina</taxon>
        <taxon>Agaricomycetes</taxon>
        <taxon>Agaricomycetidae</taxon>
        <taxon>Agaricales</taxon>
        <taxon>Agaricineae</taxon>
        <taxon>Psathyrellaceae</taxon>
        <taxon>Candolleomyces</taxon>
    </lineage>
</organism>
<feature type="region of interest" description="Disordered" evidence="1">
    <location>
        <begin position="441"/>
        <end position="503"/>
    </location>
</feature>
<proteinExistence type="predicted"/>
<reference evidence="2 3" key="1">
    <citation type="submission" date="2019-01" db="EMBL/GenBank/DDBJ databases">
        <title>Draft genome sequence of Psathyrella aberdarensis IHI B618.</title>
        <authorList>
            <person name="Buettner E."/>
            <person name="Kellner H."/>
        </authorList>
    </citation>
    <scope>NUCLEOTIDE SEQUENCE [LARGE SCALE GENOMIC DNA]</scope>
    <source>
        <strain evidence="2 3">IHI B618</strain>
    </source>
</reference>
<feature type="compositionally biased region" description="Low complexity" evidence="1">
    <location>
        <begin position="468"/>
        <end position="488"/>
    </location>
</feature>
<feature type="compositionally biased region" description="Polar residues" evidence="1">
    <location>
        <begin position="489"/>
        <end position="503"/>
    </location>
</feature>
<feature type="compositionally biased region" description="Polar residues" evidence="1">
    <location>
        <begin position="721"/>
        <end position="733"/>
    </location>
</feature>
<dbReference type="STRING" id="2316362.A0A4Q2DT08"/>
<sequence length="1022" mass="112472">MAEPVFEEHPLERYLREAGDVYEVMPGTSLLLLQEIDNHPHLTLEEDEDDDMEWRPQCVIVGLNILESFLSSAKPLNTSNPFVERFKYNVISSSLLSTSLSGGSNNSARSSLGSIPGKLDHSRSTSLDLESIKSDGAVFAYSSNSRHGLASFAALATAIFWAAGDRFWATISLGSLSFLAYQIVTSPELSTHDFTPTFNSLDELVAANATWQSTVQDAIQLLEKEEAITLRNLSTTTPAMTSNALRVSLHTTLQTTRTQCDNVRQLFSALTCPSELSQLSEMYAPPSPLKSPLSLVDSPSRPYSFPTRHSVSSPTTPQNKRSTWHASYSGLASVGSPTSGFGRKVKRRSNVSTLFQESVGGGMGSPEPKHSASAPVSPFPLSPLPGYSLSQIAEDIHNNDTADSAEDYESVFQDSSANAMGGGSSFGPAALGLQRKRKADGYEALSPPPNRHYSSFPGETQRSPRWNSSHSQHPISPQPQRMTFSSSSRFTTAVSNNQSSSRHPLSLFTLNQSLQSAVSAKRYTCAHLLALRFSEDEEEYWENVRSMMELLTSTFCDEAARLGEALEDVERQRMRDQNPTPAPDGEREFARQQQRLEQELEEEEEEEQEARERERGYGKRLQHPLVASLLASQQQLEDEEVIGGGRRPKSFAPMPSHLSRFAAHVAAITSALEDAREHLQECVDSLKEGSSSSSPSSASHQQSANLALRRRQMMRHKKSLSRMSSSLGLNTREGSFPQETLEEEEEEHRAIQAYERLRRELGMALRECERGKQKLVDIVNPPVLSSDDEDSDDSQAGTPGFGHDLASDESDSKLDPISPSEDEEDKGTAIADGDEVVHPHEAAVDDVTRHLLMESSIQHLPPVGIEQVYEADTSNVVPYTRERSKLSREERIKMMKAKREAAAAAAGSGSLSGSGDGFAGLFQPEPVRKSKMDKWGPGGEVVAELKDVIWKVGEKRRKMQESQELQLQQQQRRRSESLSREQQPDLDLETTALSPVHELSSTRSSSPSPSSPLGSIPVLISS</sequence>
<feature type="compositionally biased region" description="Polar residues" evidence="1">
    <location>
        <begin position="457"/>
        <end position="467"/>
    </location>
</feature>
<protein>
    <submittedName>
        <fullName evidence="2">Uncharacterized protein</fullName>
    </submittedName>
</protein>
<accession>A0A4Q2DT08</accession>
<feature type="region of interest" description="Disordered" evidence="1">
    <location>
        <begin position="287"/>
        <end position="324"/>
    </location>
</feature>
<dbReference type="Proteomes" id="UP000290288">
    <property type="component" value="Unassembled WGS sequence"/>
</dbReference>
<dbReference type="OrthoDB" id="21151at2759"/>
<feature type="compositionally biased region" description="Low complexity" evidence="1">
    <location>
        <begin position="290"/>
        <end position="300"/>
    </location>
</feature>
<feature type="compositionally biased region" description="Low complexity" evidence="1">
    <location>
        <begin position="690"/>
        <end position="704"/>
    </location>
</feature>
<feature type="region of interest" description="Disordered" evidence="1">
    <location>
        <begin position="99"/>
        <end position="120"/>
    </location>
</feature>
<evidence type="ECO:0000313" key="2">
    <source>
        <dbReference type="EMBL" id="RXW23457.1"/>
    </source>
</evidence>
<feature type="region of interest" description="Disordered" evidence="1">
    <location>
        <begin position="356"/>
        <end position="379"/>
    </location>
</feature>
<name>A0A4Q2DT08_9AGAR</name>
<dbReference type="AlphaFoldDB" id="A0A4Q2DT08"/>
<feature type="compositionally biased region" description="Acidic residues" evidence="1">
    <location>
        <begin position="599"/>
        <end position="609"/>
    </location>
</feature>
<gene>
    <name evidence="2" type="ORF">EST38_g2409</name>
</gene>
<comment type="caution">
    <text evidence="2">The sequence shown here is derived from an EMBL/GenBank/DDBJ whole genome shotgun (WGS) entry which is preliminary data.</text>
</comment>
<feature type="region of interest" description="Disordered" evidence="1">
    <location>
        <begin position="683"/>
        <end position="747"/>
    </location>
</feature>
<evidence type="ECO:0000313" key="3">
    <source>
        <dbReference type="Proteomes" id="UP000290288"/>
    </source>
</evidence>
<feature type="compositionally biased region" description="Basic and acidic residues" evidence="1">
    <location>
        <begin position="973"/>
        <end position="983"/>
    </location>
</feature>
<evidence type="ECO:0000256" key="1">
    <source>
        <dbReference type="SAM" id="MobiDB-lite"/>
    </source>
</evidence>